<dbReference type="AlphaFoldDB" id="A0A2Z3HCF0"/>
<evidence type="ECO:0000313" key="3">
    <source>
        <dbReference type="Proteomes" id="UP000245802"/>
    </source>
</evidence>
<keyword evidence="3" id="KW-1185">Reference proteome</keyword>
<dbReference type="RefSeq" id="WP_010033821.1">
    <property type="nucleotide sequence ID" value="NZ_CP025958.1"/>
</dbReference>
<evidence type="ECO:0000256" key="1">
    <source>
        <dbReference type="SAM" id="MobiDB-lite"/>
    </source>
</evidence>
<reference evidence="2 3" key="1">
    <citation type="submission" date="2018-01" db="EMBL/GenBank/DDBJ databases">
        <title>G. obscuriglobus.</title>
        <authorList>
            <person name="Franke J."/>
            <person name="Blomberg W."/>
            <person name="Selmecki A."/>
        </authorList>
    </citation>
    <scope>NUCLEOTIDE SEQUENCE [LARGE SCALE GENOMIC DNA]</scope>
    <source>
        <strain evidence="2 3">DSM 5831</strain>
    </source>
</reference>
<dbReference type="EMBL" id="CP025958">
    <property type="protein sequence ID" value="AWM39354.1"/>
    <property type="molecule type" value="Genomic_DNA"/>
</dbReference>
<evidence type="ECO:0000313" key="2">
    <source>
        <dbReference type="EMBL" id="AWM39354.1"/>
    </source>
</evidence>
<gene>
    <name evidence="2" type="ORF">C1280_21780</name>
</gene>
<feature type="region of interest" description="Disordered" evidence="1">
    <location>
        <begin position="1"/>
        <end position="29"/>
    </location>
</feature>
<organism evidence="2 3">
    <name type="scientific">Gemmata obscuriglobus</name>
    <dbReference type="NCBI Taxonomy" id="114"/>
    <lineage>
        <taxon>Bacteria</taxon>
        <taxon>Pseudomonadati</taxon>
        <taxon>Planctomycetota</taxon>
        <taxon>Planctomycetia</taxon>
        <taxon>Gemmatales</taxon>
        <taxon>Gemmataceae</taxon>
        <taxon>Gemmata</taxon>
    </lineage>
</organism>
<sequence length="212" mass="23257">MSKKNAPVAEPRTATAPSEPKGFEIPSLENHPAVVAAVSRHDALREQLATARRTRVQLERELGAKSGESDEELEAKLLARGQSTDGITKLREARRTERVTAQAVELVADDVRKARETATRELTAVVREEVFLPGVRAAVRDWLDAVKRIEAFRLVVEDIQTRGVGSNTFSPFNGRVPVSLADRDGFAEFARELIHDGHTDAATVNAAFPDLL</sequence>
<name>A0A2Z3HCF0_9BACT</name>
<dbReference type="KEGG" id="gog:C1280_21780"/>
<dbReference type="Proteomes" id="UP000245802">
    <property type="component" value="Chromosome"/>
</dbReference>
<protein>
    <submittedName>
        <fullName evidence="2">Uncharacterized protein</fullName>
    </submittedName>
</protein>
<accession>A0A2Z3HCF0</accession>
<proteinExistence type="predicted"/>